<evidence type="ECO:0000313" key="2">
    <source>
        <dbReference type="Proteomes" id="UP001652740"/>
    </source>
</evidence>
<accession>A0A6J1WT18</accession>
<reference evidence="3" key="1">
    <citation type="submission" date="2025-08" db="UniProtKB">
        <authorList>
            <consortium name="RefSeq"/>
        </authorList>
    </citation>
    <scope>IDENTIFICATION</scope>
    <source>
        <tissue evidence="3">Whole larvae</tissue>
    </source>
</reference>
<dbReference type="SUPFAM" id="SSF101898">
    <property type="entry name" value="NHL repeat"/>
    <property type="match status" value="1"/>
</dbReference>
<dbReference type="InParanoid" id="A0A6J1WT18"/>
<dbReference type="AlphaFoldDB" id="A0A6J1WT18"/>
<protein>
    <submittedName>
        <fullName evidence="3">Ommochrome-binding protein-like</fullName>
    </submittedName>
</protein>
<keyword evidence="2" id="KW-1185">Reference proteome</keyword>
<keyword evidence="1" id="KW-0732">Signal</keyword>
<sequence length="268" mass="30316">MNLFFYIVLLTLDQTLGNRNCENASFKNSEIETLAINFTMPYQLGVDPNTNTLFFSYSLQNSEESFKIVYLDLNNQKRGEVTGISGGFAQTVDVKNHVVYLGGSDGIYQFNYETKSANRLNITKNSIWQMFFKDYLYYTISLKEEAYVYKDGVAAKVKQLENTRASLIAVDNNHNIYFANSSGLYVSDNDNSIKHIGDYIINGFTSDINGNIFFSTLDKIYSIISGTSVKQIIELNDIHGLAIDAKGNYIYSTYNTVKRLKLDVTNCS</sequence>
<name>A0A6J1WT18_GALME</name>
<evidence type="ECO:0000256" key="1">
    <source>
        <dbReference type="SAM" id="SignalP"/>
    </source>
</evidence>
<dbReference type="KEGG" id="gmw:113515377"/>
<feature type="signal peptide" evidence="1">
    <location>
        <begin position="1"/>
        <end position="17"/>
    </location>
</feature>
<dbReference type="Proteomes" id="UP001652740">
    <property type="component" value="Unplaced"/>
</dbReference>
<dbReference type="GeneID" id="113515377"/>
<evidence type="ECO:0000313" key="3">
    <source>
        <dbReference type="RefSeq" id="XP_026755360.2"/>
    </source>
</evidence>
<proteinExistence type="predicted"/>
<dbReference type="InterPro" id="IPR015943">
    <property type="entry name" value="WD40/YVTN_repeat-like_dom_sf"/>
</dbReference>
<dbReference type="RefSeq" id="XP_026755360.2">
    <property type="nucleotide sequence ID" value="XM_026899559.3"/>
</dbReference>
<gene>
    <name evidence="3" type="primary">LOC113515377</name>
</gene>
<dbReference type="Gene3D" id="2.130.10.10">
    <property type="entry name" value="YVTN repeat-like/Quinoprotein amine dehydrogenase"/>
    <property type="match status" value="1"/>
</dbReference>
<feature type="chain" id="PRO_5045311273" evidence="1">
    <location>
        <begin position="18"/>
        <end position="268"/>
    </location>
</feature>
<organism evidence="2 3">
    <name type="scientific">Galleria mellonella</name>
    <name type="common">Greater wax moth</name>
    <dbReference type="NCBI Taxonomy" id="7137"/>
    <lineage>
        <taxon>Eukaryota</taxon>
        <taxon>Metazoa</taxon>
        <taxon>Ecdysozoa</taxon>
        <taxon>Arthropoda</taxon>
        <taxon>Hexapoda</taxon>
        <taxon>Insecta</taxon>
        <taxon>Pterygota</taxon>
        <taxon>Neoptera</taxon>
        <taxon>Endopterygota</taxon>
        <taxon>Lepidoptera</taxon>
        <taxon>Glossata</taxon>
        <taxon>Ditrysia</taxon>
        <taxon>Pyraloidea</taxon>
        <taxon>Pyralidae</taxon>
        <taxon>Galleriinae</taxon>
        <taxon>Galleria</taxon>
    </lineage>
</organism>